<dbReference type="CDD" id="cd08824">
    <property type="entry name" value="LOTUS"/>
    <property type="match status" value="1"/>
</dbReference>
<evidence type="ECO:0000313" key="3">
    <source>
        <dbReference type="Proteomes" id="UP000326759"/>
    </source>
</evidence>
<dbReference type="EMBL" id="SEYY01019143">
    <property type="protein sequence ID" value="KAB7498594.1"/>
    <property type="molecule type" value="Genomic_DNA"/>
</dbReference>
<protein>
    <recommendedName>
        <fullName evidence="1">HTH OST-type domain-containing protein</fullName>
    </recommendedName>
</protein>
<feature type="non-terminal residue" evidence="2">
    <location>
        <position position="1"/>
    </location>
</feature>
<dbReference type="Proteomes" id="UP000326759">
    <property type="component" value="Unassembled WGS sequence"/>
</dbReference>
<proteinExistence type="predicted"/>
<reference evidence="2 3" key="1">
    <citation type="journal article" date="2019" name="PLoS Biol.">
        <title>Sex chromosomes control vertical transmission of feminizing Wolbachia symbionts in an isopod.</title>
        <authorList>
            <person name="Becking T."/>
            <person name="Chebbi M.A."/>
            <person name="Giraud I."/>
            <person name="Moumen B."/>
            <person name="Laverre T."/>
            <person name="Caubet Y."/>
            <person name="Peccoud J."/>
            <person name="Gilbert C."/>
            <person name="Cordaux R."/>
        </authorList>
    </citation>
    <scope>NUCLEOTIDE SEQUENCE [LARGE SCALE GENOMIC DNA]</scope>
    <source>
        <strain evidence="2">ANa2</strain>
        <tissue evidence="2">Whole body excluding digestive tract and cuticle</tissue>
    </source>
</reference>
<keyword evidence="3" id="KW-1185">Reference proteome</keyword>
<dbReference type="PROSITE" id="PS51644">
    <property type="entry name" value="HTH_OST"/>
    <property type="match status" value="2"/>
</dbReference>
<name>A0A5N5SWK0_9CRUS</name>
<organism evidence="2 3">
    <name type="scientific">Armadillidium nasatum</name>
    <dbReference type="NCBI Taxonomy" id="96803"/>
    <lineage>
        <taxon>Eukaryota</taxon>
        <taxon>Metazoa</taxon>
        <taxon>Ecdysozoa</taxon>
        <taxon>Arthropoda</taxon>
        <taxon>Crustacea</taxon>
        <taxon>Multicrustacea</taxon>
        <taxon>Malacostraca</taxon>
        <taxon>Eumalacostraca</taxon>
        <taxon>Peracarida</taxon>
        <taxon>Isopoda</taxon>
        <taxon>Oniscidea</taxon>
        <taxon>Crinocheta</taxon>
        <taxon>Armadillidiidae</taxon>
        <taxon>Armadillidium</taxon>
    </lineage>
</organism>
<dbReference type="Pfam" id="PF12872">
    <property type="entry name" value="OST-HTH"/>
    <property type="match status" value="2"/>
</dbReference>
<dbReference type="InterPro" id="IPR041966">
    <property type="entry name" value="LOTUS-like"/>
</dbReference>
<evidence type="ECO:0000313" key="2">
    <source>
        <dbReference type="EMBL" id="KAB7498594.1"/>
    </source>
</evidence>
<dbReference type="Gene3D" id="3.30.420.610">
    <property type="entry name" value="LOTUS domain-like"/>
    <property type="match status" value="2"/>
</dbReference>
<dbReference type="InterPro" id="IPR025605">
    <property type="entry name" value="OST-HTH/LOTUS_dom"/>
</dbReference>
<evidence type="ECO:0000259" key="1">
    <source>
        <dbReference type="PROSITE" id="PS51644"/>
    </source>
</evidence>
<feature type="domain" description="HTH OST-type" evidence="1">
    <location>
        <begin position="114"/>
        <end position="187"/>
    </location>
</feature>
<accession>A0A5N5SWK0</accession>
<sequence>KNNSDTIKMPSTVGNVDVLKKKLIKLFESWPKGIHLEKLRDSFFLHFGHSLVPQDYGFSDIVNLLTHYKDILTLKKGPNNSILVVRDADTNIAQNENAISEEIRSQIENEEKAIPDEVMNVFTAIFSSYGGGIPLDNLLPEYEIRCGKKFSLEEFNLKSIFELVSHLGPRFQLCDVNKSQSVLYDSEELHDCPCKNSLYSNNIVSNNEVYFTFSFDQNSV</sequence>
<dbReference type="AlphaFoldDB" id="A0A5N5SWK0"/>
<gene>
    <name evidence="2" type="ORF">Anas_01614</name>
</gene>
<dbReference type="OrthoDB" id="6372126at2759"/>
<feature type="domain" description="HTH OST-type" evidence="1">
    <location>
        <begin position="15"/>
        <end position="89"/>
    </location>
</feature>
<comment type="caution">
    <text evidence="2">The sequence shown here is derived from an EMBL/GenBank/DDBJ whole genome shotgun (WGS) entry which is preliminary data.</text>
</comment>